<feature type="compositionally biased region" description="Polar residues" evidence="2">
    <location>
        <begin position="523"/>
        <end position="534"/>
    </location>
</feature>
<keyword evidence="1" id="KW-1188">Viral release from host cell</keyword>
<feature type="domain" description="Phage tail tape measure protein" evidence="4">
    <location>
        <begin position="48"/>
        <end position="238"/>
    </location>
</feature>
<evidence type="ECO:0000256" key="1">
    <source>
        <dbReference type="ARBA" id="ARBA00022612"/>
    </source>
</evidence>
<feature type="region of interest" description="Disordered" evidence="2">
    <location>
        <begin position="509"/>
        <end position="538"/>
    </location>
</feature>
<reference evidence="5 6" key="1">
    <citation type="submission" date="2023-08" db="EMBL/GenBank/DDBJ databases">
        <title>Whole-genome sequencing of halo(alkali)philic microorganisms from hypersaline lakes.</title>
        <authorList>
            <person name="Sorokin D.Y."/>
            <person name="Abbas B."/>
            <person name="Merkel A.Y."/>
        </authorList>
    </citation>
    <scope>NUCLEOTIDE SEQUENCE [LARGE SCALE GENOMIC DNA]</scope>
    <source>
        <strain evidence="5 6">AB-CW4</strain>
    </source>
</reference>
<dbReference type="RefSeq" id="WP_306727798.1">
    <property type="nucleotide sequence ID" value="NZ_JAVDDT010000002.1"/>
</dbReference>
<dbReference type="EMBL" id="JAVDDT010000002">
    <property type="protein sequence ID" value="MDQ2069314.1"/>
    <property type="molecule type" value="Genomic_DNA"/>
</dbReference>
<name>A0ABU0W5U7_9GAMM</name>
<dbReference type="Proteomes" id="UP001239019">
    <property type="component" value="Unassembled WGS sequence"/>
</dbReference>
<dbReference type="InterPro" id="IPR010090">
    <property type="entry name" value="Phage_tape_meas"/>
</dbReference>
<evidence type="ECO:0000313" key="5">
    <source>
        <dbReference type="EMBL" id="MDQ2069314.1"/>
    </source>
</evidence>
<keyword evidence="3" id="KW-0812">Transmembrane</keyword>
<accession>A0ABU0W5U7</accession>
<dbReference type="PANTHER" id="PTHR37813:SF1">
    <property type="entry name" value="FELS-2 PROPHAGE PROTEIN"/>
    <property type="match status" value="1"/>
</dbReference>
<evidence type="ECO:0000256" key="3">
    <source>
        <dbReference type="SAM" id="Phobius"/>
    </source>
</evidence>
<evidence type="ECO:0000313" key="6">
    <source>
        <dbReference type="Proteomes" id="UP001239019"/>
    </source>
</evidence>
<keyword evidence="6" id="KW-1185">Reference proteome</keyword>
<sequence length="854" mass="91631">MNFQRVLATVGAGFTLRHVIDEIGGFEQSMSGVRAVTQANEQQMQDMQAQARELGATTLFSGQQAAEGMRFLGQAGFDTNQIIAAMPSTLNLATAANMDLARAADISSNVLQAFRLEAAQMPMVADTLTAAASTTNTNIQQLGEAMQFVGPVAAALQIDISETAAAVGALSDAGIQGSAAGTGLRRILSSLVNPTGAAKDALNDLGVEMADVDPQANSLADIMDTLHDAGLDASQAFQIFGQRGGPAILELVNQGAKLRELTGDFRDAEGRADEMAQTMADNLPGAIRELRSAFSELIQQSGDAGLSGAFRGVTERGTTFLRVITDMDEHLSERQEGYRGTIFLAENMNLILGVLATTMVARMTPALLAKGQALLVVARNARIASGALAFFGGVPGLIVGAAAALGMWAMASREAGVDTEGLTKQVDQLTGSMENLRETRIREAMEENLVALNDLHDESERLERRLEQRQAAVGAGWGTEEQVENARDALAENQREIEQLEENLRRLSMAGDESADSTDRQTDAANRNTLSTEGNAGAKAELTAELQRYMNNLDEEIATLGMSRAEEIAWRGEIMASKAATEEQADAIRIRTATLIAGLGAQDEAAERERVLTELRSGAESTLASLMTAEERHIRQRQQLQEAFDAGVLDIDEEEFEAALERMDENFERTVDNMSQYAIQGQRNIQNTLGNTLEEMMRGNFDNILDMWINMIIRMEAQAMASRMLGQDSGSGGFFSAIAGMFGGGDEPEVDGGSALGGTVHRGSLREVNEQGGEMLSVGGRDYLMMGGRDGRITPNHRLGAAGGGQAISVGDTIINAPGNQDPAMLMQLEQRLAEERRQTLRQVQDLMEGRMLN</sequence>
<evidence type="ECO:0000259" key="4">
    <source>
        <dbReference type="Pfam" id="PF10145"/>
    </source>
</evidence>
<protein>
    <submittedName>
        <fullName evidence="5">Phage tail tape measure protein</fullName>
    </submittedName>
</protein>
<dbReference type="Pfam" id="PF10145">
    <property type="entry name" value="PhageMin_Tail"/>
    <property type="match status" value="1"/>
</dbReference>
<proteinExistence type="predicted"/>
<feature type="transmembrane region" description="Helical" evidence="3">
    <location>
        <begin position="388"/>
        <end position="410"/>
    </location>
</feature>
<feature type="transmembrane region" description="Helical" evidence="3">
    <location>
        <begin position="348"/>
        <end position="368"/>
    </location>
</feature>
<dbReference type="NCBIfam" id="TIGR01760">
    <property type="entry name" value="tape_meas_TP901"/>
    <property type="match status" value="1"/>
</dbReference>
<dbReference type="PANTHER" id="PTHR37813">
    <property type="entry name" value="FELS-2 PROPHAGE PROTEIN"/>
    <property type="match status" value="1"/>
</dbReference>
<gene>
    <name evidence="5" type="ORF">RBH19_05475</name>
</gene>
<organism evidence="5 6">
    <name type="scientific">Natronospira bacteriovora</name>
    <dbReference type="NCBI Taxonomy" id="3069753"/>
    <lineage>
        <taxon>Bacteria</taxon>
        <taxon>Pseudomonadati</taxon>
        <taxon>Pseudomonadota</taxon>
        <taxon>Gammaproteobacteria</taxon>
        <taxon>Natronospirales</taxon>
        <taxon>Natronospiraceae</taxon>
        <taxon>Natronospira</taxon>
    </lineage>
</organism>
<keyword evidence="3" id="KW-1133">Transmembrane helix</keyword>
<keyword evidence="3" id="KW-0472">Membrane</keyword>
<comment type="caution">
    <text evidence="5">The sequence shown here is derived from an EMBL/GenBank/DDBJ whole genome shotgun (WGS) entry which is preliminary data.</text>
</comment>
<evidence type="ECO:0000256" key="2">
    <source>
        <dbReference type="SAM" id="MobiDB-lite"/>
    </source>
</evidence>